<gene>
    <name evidence="6" type="ORF">RB653_006570</name>
</gene>
<keyword evidence="3" id="KW-0862">Zinc</keyword>
<evidence type="ECO:0000256" key="4">
    <source>
        <dbReference type="PROSITE-ProRule" id="PRU00449"/>
    </source>
</evidence>
<name>A0AAN7YTV6_9MYCE</name>
<evidence type="ECO:0000256" key="1">
    <source>
        <dbReference type="ARBA" id="ARBA00022723"/>
    </source>
</evidence>
<proteinExistence type="predicted"/>
<keyword evidence="1" id="KW-0479">Metal-binding</keyword>
<reference evidence="6 7" key="1">
    <citation type="submission" date="2023-11" db="EMBL/GenBank/DDBJ databases">
        <title>Dfirmibasis_genome.</title>
        <authorList>
            <person name="Edelbroek B."/>
            <person name="Kjellin J."/>
            <person name="Jerlstrom-Hultqvist J."/>
            <person name="Soderbom F."/>
        </authorList>
    </citation>
    <scope>NUCLEOTIDE SEQUENCE [LARGE SCALE GENOMIC DNA]</scope>
    <source>
        <strain evidence="6 7">TNS-C-14</strain>
    </source>
</reference>
<dbReference type="SMART" id="SM00154">
    <property type="entry name" value="ZnF_AN1"/>
    <property type="match status" value="2"/>
</dbReference>
<evidence type="ECO:0000313" key="7">
    <source>
        <dbReference type="Proteomes" id="UP001344447"/>
    </source>
</evidence>
<dbReference type="AlphaFoldDB" id="A0AAN7YTV6"/>
<keyword evidence="7" id="KW-1185">Reference proteome</keyword>
<feature type="domain" description="AN1-type" evidence="5">
    <location>
        <begin position="8"/>
        <end position="56"/>
    </location>
</feature>
<dbReference type="InterPro" id="IPR000058">
    <property type="entry name" value="Znf_AN1"/>
</dbReference>
<evidence type="ECO:0000259" key="5">
    <source>
        <dbReference type="PROSITE" id="PS51039"/>
    </source>
</evidence>
<organism evidence="6 7">
    <name type="scientific">Dictyostelium firmibasis</name>
    <dbReference type="NCBI Taxonomy" id="79012"/>
    <lineage>
        <taxon>Eukaryota</taxon>
        <taxon>Amoebozoa</taxon>
        <taxon>Evosea</taxon>
        <taxon>Eumycetozoa</taxon>
        <taxon>Dictyostelia</taxon>
        <taxon>Dictyosteliales</taxon>
        <taxon>Dictyosteliaceae</taxon>
        <taxon>Dictyostelium</taxon>
    </lineage>
</organism>
<dbReference type="PROSITE" id="PS51039">
    <property type="entry name" value="ZF_AN1"/>
    <property type="match status" value="2"/>
</dbReference>
<accession>A0AAN7YTV6</accession>
<dbReference type="GO" id="GO:0008270">
    <property type="term" value="F:zinc ion binding"/>
    <property type="evidence" value="ECO:0007669"/>
    <property type="project" value="UniProtKB-KW"/>
</dbReference>
<dbReference type="PANTHER" id="PTHR14677:SF41">
    <property type="entry name" value="AN1-TYPE ZINC FINGER PROTEIN"/>
    <property type="match status" value="1"/>
</dbReference>
<dbReference type="InterPro" id="IPR035896">
    <property type="entry name" value="AN1-like_Znf"/>
</dbReference>
<keyword evidence="2 4" id="KW-0863">Zinc-finger</keyword>
<evidence type="ECO:0000256" key="2">
    <source>
        <dbReference type="ARBA" id="ARBA00022771"/>
    </source>
</evidence>
<dbReference type="GO" id="GO:0005737">
    <property type="term" value="C:cytoplasm"/>
    <property type="evidence" value="ECO:0007669"/>
    <property type="project" value="TreeGrafter"/>
</dbReference>
<protein>
    <recommendedName>
        <fullName evidence="5">AN1-type domain-containing protein</fullName>
    </recommendedName>
</protein>
<dbReference type="SUPFAM" id="SSF118310">
    <property type="entry name" value="AN1-like Zinc finger"/>
    <property type="match status" value="2"/>
</dbReference>
<feature type="domain" description="AN1-type" evidence="5">
    <location>
        <begin position="94"/>
        <end position="140"/>
    </location>
</feature>
<dbReference type="PANTHER" id="PTHR14677">
    <property type="entry name" value="ARSENITE INDUCUBLE RNA ASSOCIATED PROTEIN AIP-1-RELATED"/>
    <property type="match status" value="1"/>
</dbReference>
<dbReference type="Gene3D" id="4.10.1110.10">
    <property type="entry name" value="AN1-like Zinc finger"/>
    <property type="match status" value="2"/>
</dbReference>
<dbReference type="EMBL" id="JAVFKY010000005">
    <property type="protein sequence ID" value="KAK5575437.1"/>
    <property type="molecule type" value="Genomic_DNA"/>
</dbReference>
<evidence type="ECO:0000256" key="3">
    <source>
        <dbReference type="ARBA" id="ARBA00022833"/>
    </source>
</evidence>
<sequence length="165" mass="18806">MQVDRDLDKVGVHCTIKDCNLLDFLPFICQGCQGQFCLEHKDEKEHKCPTPVVKIGGTTVTCDKCDNILPVPVNCLDKDILSMHLRKGCPKKTTVNQHKCSFCPKMESIKIVCPNCKNNFCIKHRFERDHKCKPRVNPPLQQTISPHLQNLLNQLRNSKPVKTNS</sequence>
<evidence type="ECO:0000313" key="6">
    <source>
        <dbReference type="EMBL" id="KAK5575437.1"/>
    </source>
</evidence>
<dbReference type="Proteomes" id="UP001344447">
    <property type="component" value="Unassembled WGS sequence"/>
</dbReference>
<comment type="caution">
    <text evidence="6">The sequence shown here is derived from an EMBL/GenBank/DDBJ whole genome shotgun (WGS) entry which is preliminary data.</text>
</comment>
<dbReference type="Pfam" id="PF01428">
    <property type="entry name" value="zf-AN1"/>
    <property type="match status" value="2"/>
</dbReference>